<evidence type="ECO:0000259" key="4">
    <source>
        <dbReference type="PROSITE" id="PS51898"/>
    </source>
</evidence>
<dbReference type="PANTHER" id="PTHR30349">
    <property type="entry name" value="PHAGE INTEGRASE-RELATED"/>
    <property type="match status" value="1"/>
</dbReference>
<evidence type="ECO:0000313" key="5">
    <source>
        <dbReference type="EMBL" id="RZH67994.1"/>
    </source>
</evidence>
<dbReference type="InterPro" id="IPR002104">
    <property type="entry name" value="Integrase_catalytic"/>
</dbReference>
<keyword evidence="2" id="KW-0238">DNA-binding</keyword>
<dbReference type="GO" id="GO:0006310">
    <property type="term" value="P:DNA recombination"/>
    <property type="evidence" value="ECO:0007669"/>
    <property type="project" value="UniProtKB-KW"/>
</dbReference>
<dbReference type="Proteomes" id="UP000292704">
    <property type="component" value="Unassembled WGS sequence"/>
</dbReference>
<dbReference type="InterPro" id="IPR011010">
    <property type="entry name" value="DNA_brk_join_enz"/>
</dbReference>
<organism evidence="5 6">
    <name type="scientific">Natrinema altunense</name>
    <dbReference type="NCBI Taxonomy" id="222984"/>
    <lineage>
        <taxon>Archaea</taxon>
        <taxon>Methanobacteriati</taxon>
        <taxon>Methanobacteriota</taxon>
        <taxon>Stenosarchaea group</taxon>
        <taxon>Halobacteria</taxon>
        <taxon>Halobacteriales</taxon>
        <taxon>Natrialbaceae</taxon>
        <taxon>Natrinema</taxon>
    </lineage>
</organism>
<comment type="caution">
    <text evidence="5">The sequence shown here is derived from an EMBL/GenBank/DDBJ whole genome shotgun (WGS) entry which is preliminary data.</text>
</comment>
<dbReference type="EMBL" id="SHMR01000001">
    <property type="protein sequence ID" value="RZH67994.1"/>
    <property type="molecule type" value="Genomic_DNA"/>
</dbReference>
<dbReference type="CDD" id="cd00397">
    <property type="entry name" value="DNA_BRE_C"/>
    <property type="match status" value="1"/>
</dbReference>
<dbReference type="GO" id="GO:0015074">
    <property type="term" value="P:DNA integration"/>
    <property type="evidence" value="ECO:0007669"/>
    <property type="project" value="UniProtKB-KW"/>
</dbReference>
<proteinExistence type="predicted"/>
<feature type="domain" description="Tyr recombinase" evidence="4">
    <location>
        <begin position="11"/>
        <end position="191"/>
    </location>
</feature>
<dbReference type="InterPro" id="IPR013762">
    <property type="entry name" value="Integrase-like_cat_sf"/>
</dbReference>
<sequence>MRLKPYPQRDGKRVWLSEDELQAVIDEAEDNRQMIAFLLAGRCGLRRCEIVQITPADVVETPTGTHLRVWEDVAKQEHYREPPVPDQLATYIDAHTDAAGIAPDEPIVDVTDKTVYRWVQRAAERLQATSGDRGWSFLDVHDLRRTWGTNLLEQGVLPSVVMDWGGWEDWETFRRHYLGEFSPEAIRRERSKVNYLSGEKDTNLSTNVGSSYYKSESQNTTHALK</sequence>
<gene>
    <name evidence="5" type="ORF">ELS17_00545</name>
</gene>
<protein>
    <submittedName>
        <fullName evidence="5">Site-specific integrase</fullName>
    </submittedName>
</protein>
<dbReference type="Gene3D" id="1.10.443.10">
    <property type="entry name" value="Intergrase catalytic core"/>
    <property type="match status" value="1"/>
</dbReference>
<evidence type="ECO:0000313" key="6">
    <source>
        <dbReference type="Proteomes" id="UP000292704"/>
    </source>
</evidence>
<accession>A0A482Y115</accession>
<reference evidence="5 6" key="1">
    <citation type="submission" date="2019-02" db="EMBL/GenBank/DDBJ databases">
        <title>Genome analysis provides insights into bioremediation potentialities and Haloocin production by Natrinema altunense strain 4.1R isolated from Chott Douz in Tunisian desert.</title>
        <authorList>
            <person name="Najjari A."/>
            <person name="Youssef N."/>
            <person name="Ben Dhia O."/>
            <person name="Ferjani R."/>
            <person name="El Hidri D."/>
            <person name="Ouzari H.I."/>
            <person name="Cherif A."/>
        </authorList>
    </citation>
    <scope>NUCLEOTIDE SEQUENCE [LARGE SCALE GENOMIC DNA]</scope>
    <source>
        <strain evidence="5 6">4.1R</strain>
    </source>
</reference>
<keyword evidence="1" id="KW-0229">DNA integration</keyword>
<dbReference type="AlphaFoldDB" id="A0A482Y115"/>
<evidence type="ECO:0000256" key="1">
    <source>
        <dbReference type="ARBA" id="ARBA00022908"/>
    </source>
</evidence>
<keyword evidence="3" id="KW-0233">DNA recombination</keyword>
<dbReference type="SUPFAM" id="SSF56349">
    <property type="entry name" value="DNA breaking-rejoining enzymes"/>
    <property type="match status" value="1"/>
</dbReference>
<name>A0A482Y115_9EURY</name>
<dbReference type="PANTHER" id="PTHR30349:SF41">
    <property type="entry name" value="INTEGRASE_RECOMBINASE PROTEIN MJ0367-RELATED"/>
    <property type="match status" value="1"/>
</dbReference>
<evidence type="ECO:0000256" key="2">
    <source>
        <dbReference type="ARBA" id="ARBA00023125"/>
    </source>
</evidence>
<dbReference type="Pfam" id="PF00589">
    <property type="entry name" value="Phage_integrase"/>
    <property type="match status" value="1"/>
</dbReference>
<dbReference type="InterPro" id="IPR050090">
    <property type="entry name" value="Tyrosine_recombinase_XerCD"/>
</dbReference>
<dbReference type="PROSITE" id="PS51898">
    <property type="entry name" value="TYR_RECOMBINASE"/>
    <property type="match status" value="1"/>
</dbReference>
<dbReference type="RefSeq" id="WP_130169108.1">
    <property type="nucleotide sequence ID" value="NZ_SHMR01000001.1"/>
</dbReference>
<dbReference type="GO" id="GO:0003677">
    <property type="term" value="F:DNA binding"/>
    <property type="evidence" value="ECO:0007669"/>
    <property type="project" value="UniProtKB-KW"/>
</dbReference>
<evidence type="ECO:0000256" key="3">
    <source>
        <dbReference type="ARBA" id="ARBA00023172"/>
    </source>
</evidence>